<dbReference type="Proteomes" id="UP001218218">
    <property type="component" value="Unassembled WGS sequence"/>
</dbReference>
<name>A0AAD7ERU8_9AGAR</name>
<reference evidence="3" key="1">
    <citation type="submission" date="2023-03" db="EMBL/GenBank/DDBJ databases">
        <title>Massive genome expansion in bonnet fungi (Mycena s.s.) driven by repeated elements and novel gene families across ecological guilds.</title>
        <authorList>
            <consortium name="Lawrence Berkeley National Laboratory"/>
            <person name="Harder C.B."/>
            <person name="Miyauchi S."/>
            <person name="Viragh M."/>
            <person name="Kuo A."/>
            <person name="Thoen E."/>
            <person name="Andreopoulos B."/>
            <person name="Lu D."/>
            <person name="Skrede I."/>
            <person name="Drula E."/>
            <person name="Henrissat B."/>
            <person name="Morin E."/>
            <person name="Kohler A."/>
            <person name="Barry K."/>
            <person name="LaButti K."/>
            <person name="Morin E."/>
            <person name="Salamov A."/>
            <person name="Lipzen A."/>
            <person name="Mereny Z."/>
            <person name="Hegedus B."/>
            <person name="Baldrian P."/>
            <person name="Stursova M."/>
            <person name="Weitz H."/>
            <person name="Taylor A."/>
            <person name="Grigoriev I.V."/>
            <person name="Nagy L.G."/>
            <person name="Martin F."/>
            <person name="Kauserud H."/>
        </authorList>
    </citation>
    <scope>NUCLEOTIDE SEQUENCE</scope>
    <source>
        <strain evidence="3">CBHHK002</strain>
    </source>
</reference>
<feature type="transmembrane region" description="Helical" evidence="2">
    <location>
        <begin position="20"/>
        <end position="42"/>
    </location>
</feature>
<keyword evidence="2" id="KW-0812">Transmembrane</keyword>
<feature type="region of interest" description="Disordered" evidence="1">
    <location>
        <begin position="278"/>
        <end position="301"/>
    </location>
</feature>
<keyword evidence="4" id="KW-1185">Reference proteome</keyword>
<feature type="region of interest" description="Disordered" evidence="1">
    <location>
        <begin position="73"/>
        <end position="118"/>
    </location>
</feature>
<evidence type="ECO:0000313" key="3">
    <source>
        <dbReference type="EMBL" id="KAJ7348507.1"/>
    </source>
</evidence>
<organism evidence="3 4">
    <name type="scientific">Mycena albidolilacea</name>
    <dbReference type="NCBI Taxonomy" id="1033008"/>
    <lineage>
        <taxon>Eukaryota</taxon>
        <taxon>Fungi</taxon>
        <taxon>Dikarya</taxon>
        <taxon>Basidiomycota</taxon>
        <taxon>Agaricomycotina</taxon>
        <taxon>Agaricomycetes</taxon>
        <taxon>Agaricomycetidae</taxon>
        <taxon>Agaricales</taxon>
        <taxon>Marasmiineae</taxon>
        <taxon>Mycenaceae</taxon>
        <taxon>Mycena</taxon>
    </lineage>
</organism>
<gene>
    <name evidence="3" type="ORF">DFH08DRAFT_866094</name>
</gene>
<comment type="caution">
    <text evidence="3">The sequence shown here is derived from an EMBL/GenBank/DDBJ whole genome shotgun (WGS) entry which is preliminary data.</text>
</comment>
<sequence length="319" mass="34210">MPFLPPRQEQAPSSGPSTGLTFGITFAGILGLGLVGLSIYFIRQRIQRKREGRRSRTSAKLFDASAEVKDRLMEQHSHSNDRAIPQSSPPPSSTPLLPTSPEAASSPRPTVPRLLIPASPPPPLIRGGFMGDRPASAVQSACMDSSTSSAYSQFSSASTQAATLHTNPGAARHFPPPQQHPQGVATLSEMNAAVAHPLVTPARPRRSLHPFSGAQIVTAPDASRMHMTAIMELPSPFIFGGHPSTESDPSHRELPASVSPMSKLSNELDEFLDDSVLPTPTPDTAGHHWQAPETPPDAAYNPRHFDARVPPLQIRKNVV</sequence>
<evidence type="ECO:0000313" key="4">
    <source>
        <dbReference type="Proteomes" id="UP001218218"/>
    </source>
</evidence>
<protein>
    <submittedName>
        <fullName evidence="3">Uncharacterized protein</fullName>
    </submittedName>
</protein>
<proteinExistence type="predicted"/>
<evidence type="ECO:0000256" key="2">
    <source>
        <dbReference type="SAM" id="Phobius"/>
    </source>
</evidence>
<keyword evidence="2" id="KW-0472">Membrane</keyword>
<accession>A0AAD7ERU8</accession>
<evidence type="ECO:0000256" key="1">
    <source>
        <dbReference type="SAM" id="MobiDB-lite"/>
    </source>
</evidence>
<dbReference type="AlphaFoldDB" id="A0AAD7ERU8"/>
<dbReference type="EMBL" id="JARIHO010000017">
    <property type="protein sequence ID" value="KAJ7348507.1"/>
    <property type="molecule type" value="Genomic_DNA"/>
</dbReference>
<keyword evidence="2" id="KW-1133">Transmembrane helix</keyword>